<feature type="compositionally biased region" description="Pro residues" evidence="1">
    <location>
        <begin position="174"/>
        <end position="184"/>
    </location>
</feature>
<keyword evidence="3" id="KW-1185">Reference proteome</keyword>
<dbReference type="Proteomes" id="UP000799778">
    <property type="component" value="Unassembled WGS sequence"/>
</dbReference>
<name>A0A6A5XR49_9PLEO</name>
<dbReference type="EMBL" id="ML978069">
    <property type="protein sequence ID" value="KAF2015379.1"/>
    <property type="molecule type" value="Genomic_DNA"/>
</dbReference>
<evidence type="ECO:0000313" key="2">
    <source>
        <dbReference type="EMBL" id="KAF2015379.1"/>
    </source>
</evidence>
<sequence>MSSNTAPAQTKGRAPIPPRAANQPHSQQMLAGCLKQNDETLSESSFHDDLDLVLALPPVPFSVATLLSRSYYPRSHFKYTHSFSCSRCTNPHSTTSSTGQNNTLSHITFAPRAPRCSECGELQEYVVGPFPFPLPSAICPKQTIMHLPVLSPITPPPLVLNHHNLHRYNIIPHHSPPLLSPPRPHPTKPTQN</sequence>
<feature type="region of interest" description="Disordered" evidence="1">
    <location>
        <begin position="172"/>
        <end position="192"/>
    </location>
</feature>
<evidence type="ECO:0000313" key="3">
    <source>
        <dbReference type="Proteomes" id="UP000799778"/>
    </source>
</evidence>
<dbReference type="RefSeq" id="XP_033383718.1">
    <property type="nucleotide sequence ID" value="XM_033521571.1"/>
</dbReference>
<feature type="region of interest" description="Disordered" evidence="1">
    <location>
        <begin position="1"/>
        <end position="26"/>
    </location>
</feature>
<proteinExistence type="predicted"/>
<reference evidence="2" key="1">
    <citation type="journal article" date="2020" name="Stud. Mycol.">
        <title>101 Dothideomycetes genomes: a test case for predicting lifestyles and emergence of pathogens.</title>
        <authorList>
            <person name="Haridas S."/>
            <person name="Albert R."/>
            <person name="Binder M."/>
            <person name="Bloem J."/>
            <person name="Labutti K."/>
            <person name="Salamov A."/>
            <person name="Andreopoulos B."/>
            <person name="Baker S."/>
            <person name="Barry K."/>
            <person name="Bills G."/>
            <person name="Bluhm B."/>
            <person name="Cannon C."/>
            <person name="Castanera R."/>
            <person name="Culley D."/>
            <person name="Daum C."/>
            <person name="Ezra D."/>
            <person name="Gonzalez J."/>
            <person name="Henrissat B."/>
            <person name="Kuo A."/>
            <person name="Liang C."/>
            <person name="Lipzen A."/>
            <person name="Lutzoni F."/>
            <person name="Magnuson J."/>
            <person name="Mondo S."/>
            <person name="Nolan M."/>
            <person name="Ohm R."/>
            <person name="Pangilinan J."/>
            <person name="Park H.-J."/>
            <person name="Ramirez L."/>
            <person name="Alfaro M."/>
            <person name="Sun H."/>
            <person name="Tritt A."/>
            <person name="Yoshinaga Y."/>
            <person name="Zwiers L.-H."/>
            <person name="Turgeon B."/>
            <person name="Goodwin S."/>
            <person name="Spatafora J."/>
            <person name="Crous P."/>
            <person name="Grigoriev I."/>
        </authorList>
    </citation>
    <scope>NUCLEOTIDE SEQUENCE</scope>
    <source>
        <strain evidence="2">CBS 175.79</strain>
    </source>
</reference>
<accession>A0A6A5XR49</accession>
<dbReference type="AlphaFoldDB" id="A0A6A5XR49"/>
<protein>
    <submittedName>
        <fullName evidence="2">Uncharacterized protein</fullName>
    </submittedName>
</protein>
<evidence type="ECO:0000256" key="1">
    <source>
        <dbReference type="SAM" id="MobiDB-lite"/>
    </source>
</evidence>
<organism evidence="2 3">
    <name type="scientific">Aaosphaeria arxii CBS 175.79</name>
    <dbReference type="NCBI Taxonomy" id="1450172"/>
    <lineage>
        <taxon>Eukaryota</taxon>
        <taxon>Fungi</taxon>
        <taxon>Dikarya</taxon>
        <taxon>Ascomycota</taxon>
        <taxon>Pezizomycotina</taxon>
        <taxon>Dothideomycetes</taxon>
        <taxon>Pleosporomycetidae</taxon>
        <taxon>Pleosporales</taxon>
        <taxon>Pleosporales incertae sedis</taxon>
        <taxon>Aaosphaeria</taxon>
    </lineage>
</organism>
<gene>
    <name evidence="2" type="ORF">BU24DRAFT_176433</name>
</gene>
<dbReference type="GeneID" id="54278968"/>